<name>A0A7I7NM25_9MYCO</name>
<gene>
    <name evidence="2" type="ORF">MLAC_20650</name>
</gene>
<organism evidence="2 3">
    <name type="scientific">Mycobacterium lacus</name>
    <dbReference type="NCBI Taxonomy" id="169765"/>
    <lineage>
        <taxon>Bacteria</taxon>
        <taxon>Bacillati</taxon>
        <taxon>Actinomycetota</taxon>
        <taxon>Actinomycetes</taxon>
        <taxon>Mycobacteriales</taxon>
        <taxon>Mycobacteriaceae</taxon>
        <taxon>Mycobacterium</taxon>
    </lineage>
</organism>
<feature type="compositionally biased region" description="Low complexity" evidence="1">
    <location>
        <begin position="57"/>
        <end position="83"/>
    </location>
</feature>
<evidence type="ECO:0000256" key="1">
    <source>
        <dbReference type="SAM" id="MobiDB-lite"/>
    </source>
</evidence>
<evidence type="ECO:0000313" key="3">
    <source>
        <dbReference type="Proteomes" id="UP000466396"/>
    </source>
</evidence>
<feature type="region of interest" description="Disordered" evidence="1">
    <location>
        <begin position="55"/>
        <end position="95"/>
    </location>
</feature>
<sequence>MAGTVGVAITGDVAGGAADDRGSEAACIAPSDNDCAPAAAGAPVIMPVVNDWPNDCGESGAEDAAAGGTAAGNDGPLMPTAVGAPGGDGGVTVPGDWGCWHYR</sequence>
<evidence type="ECO:0000313" key="2">
    <source>
        <dbReference type="EMBL" id="BBX96771.1"/>
    </source>
</evidence>
<reference evidence="2 3" key="1">
    <citation type="journal article" date="2019" name="Emerg. Microbes Infect.">
        <title>Comprehensive subspecies identification of 175 nontuberculous mycobacteria species based on 7547 genomic profiles.</title>
        <authorList>
            <person name="Matsumoto Y."/>
            <person name="Kinjo T."/>
            <person name="Motooka D."/>
            <person name="Nabeya D."/>
            <person name="Jung N."/>
            <person name="Uechi K."/>
            <person name="Horii T."/>
            <person name="Iida T."/>
            <person name="Fujita J."/>
            <person name="Nakamura S."/>
        </authorList>
    </citation>
    <scope>NUCLEOTIDE SEQUENCE [LARGE SCALE GENOMIC DNA]</scope>
    <source>
        <strain evidence="2 3">JCM 15657</strain>
    </source>
</reference>
<feature type="region of interest" description="Disordered" evidence="1">
    <location>
        <begin position="1"/>
        <end position="21"/>
    </location>
</feature>
<dbReference type="AlphaFoldDB" id="A0A7I7NM25"/>
<dbReference type="KEGG" id="mlj:MLAC_20650"/>
<feature type="compositionally biased region" description="Low complexity" evidence="1">
    <location>
        <begin position="1"/>
        <end position="17"/>
    </location>
</feature>
<protein>
    <submittedName>
        <fullName evidence="2">Uncharacterized protein</fullName>
    </submittedName>
</protein>
<keyword evidence="3" id="KW-1185">Reference proteome</keyword>
<accession>A0A7I7NM25</accession>
<proteinExistence type="predicted"/>
<dbReference type="EMBL" id="AP022581">
    <property type="protein sequence ID" value="BBX96771.1"/>
    <property type="molecule type" value="Genomic_DNA"/>
</dbReference>
<dbReference type="Proteomes" id="UP000466396">
    <property type="component" value="Chromosome"/>
</dbReference>